<keyword evidence="2" id="KW-0812">Transmembrane</keyword>
<reference evidence="3 4" key="1">
    <citation type="journal article" date="2018" name="BMC Genomics">
        <title>Comparative genome analyses reveal sequence features reflecting distinct modes of host-adaptation between dicot and monocot powdery mildew.</title>
        <authorList>
            <person name="Wu Y."/>
            <person name="Ma X."/>
            <person name="Pan Z."/>
            <person name="Kale S.D."/>
            <person name="Song Y."/>
            <person name="King H."/>
            <person name="Zhang Q."/>
            <person name="Presley C."/>
            <person name="Deng X."/>
            <person name="Wei C.I."/>
            <person name="Xiao S."/>
        </authorList>
    </citation>
    <scope>NUCLEOTIDE SEQUENCE [LARGE SCALE GENOMIC DNA]</scope>
    <source>
        <strain evidence="3">UMSG2</strain>
    </source>
</reference>
<keyword evidence="2" id="KW-0472">Membrane</keyword>
<dbReference type="InterPro" id="IPR020999">
    <property type="entry name" value="Chitin_synth_reg_RCR"/>
</dbReference>
<dbReference type="Proteomes" id="UP000286134">
    <property type="component" value="Unassembled WGS sequence"/>
</dbReference>
<feature type="transmembrane region" description="Helical" evidence="2">
    <location>
        <begin position="31"/>
        <end position="53"/>
    </location>
</feature>
<keyword evidence="2" id="KW-1133">Transmembrane helix</keyword>
<dbReference type="AlphaFoldDB" id="A0A420HKX2"/>
<feature type="compositionally biased region" description="Pro residues" evidence="1">
    <location>
        <begin position="156"/>
        <end position="169"/>
    </location>
</feature>
<name>A0A420HKX2_9PEZI</name>
<feature type="region of interest" description="Disordered" evidence="1">
    <location>
        <begin position="106"/>
        <end position="169"/>
    </location>
</feature>
<comment type="caution">
    <text evidence="3">The sequence shown here is derived from an EMBL/GenBank/DDBJ whole genome shotgun (WGS) entry which is preliminary data.</text>
</comment>
<proteinExistence type="predicted"/>
<protein>
    <submittedName>
        <fullName evidence="3">Putative ubiquitin-protein ligase sel1 protein</fullName>
    </submittedName>
</protein>
<keyword evidence="3" id="KW-0436">Ligase</keyword>
<evidence type="ECO:0000256" key="1">
    <source>
        <dbReference type="SAM" id="MobiDB-lite"/>
    </source>
</evidence>
<feature type="compositionally biased region" description="Pro residues" evidence="1">
    <location>
        <begin position="108"/>
        <end position="124"/>
    </location>
</feature>
<keyword evidence="4" id="KW-1185">Reference proteome</keyword>
<accession>A0A420HKX2</accession>
<dbReference type="Pfam" id="PF12273">
    <property type="entry name" value="RCR"/>
    <property type="match status" value="1"/>
</dbReference>
<evidence type="ECO:0000256" key="2">
    <source>
        <dbReference type="SAM" id="Phobius"/>
    </source>
</evidence>
<feature type="compositionally biased region" description="Polar residues" evidence="1">
    <location>
        <begin position="134"/>
        <end position="146"/>
    </location>
</feature>
<gene>
    <name evidence="3" type="ORF">OnM2_070038</name>
</gene>
<dbReference type="EMBL" id="MCFK01007025">
    <property type="protein sequence ID" value="RKF58053.1"/>
    <property type="molecule type" value="Genomic_DNA"/>
</dbReference>
<evidence type="ECO:0000313" key="3">
    <source>
        <dbReference type="EMBL" id="RKF58053.1"/>
    </source>
</evidence>
<dbReference type="GO" id="GO:0016874">
    <property type="term" value="F:ligase activity"/>
    <property type="evidence" value="ECO:0007669"/>
    <property type="project" value="UniProtKB-KW"/>
</dbReference>
<evidence type="ECO:0000313" key="4">
    <source>
        <dbReference type="Proteomes" id="UP000286134"/>
    </source>
</evidence>
<organism evidence="3 4">
    <name type="scientific">Erysiphe neolycopersici</name>
    <dbReference type="NCBI Taxonomy" id="212602"/>
    <lineage>
        <taxon>Eukaryota</taxon>
        <taxon>Fungi</taxon>
        <taxon>Dikarya</taxon>
        <taxon>Ascomycota</taxon>
        <taxon>Pezizomycotina</taxon>
        <taxon>Leotiomycetes</taxon>
        <taxon>Erysiphales</taxon>
        <taxon>Erysiphaceae</taxon>
        <taxon>Erysiphe</taxon>
    </lineage>
</organism>
<dbReference type="OrthoDB" id="5400539at2759"/>
<sequence>MPILSQRQFMDDDFIIIEREPSFWWTKTGQIVRWSVFLGLFTLFTAYIVIGYFHAKRRMKKGLPLLAYHRWLVSREERAKFDPSYRNPSTYYYQYAQPGVQNGYGMQPIPPPIYDPNAPLPPSYQKPMAASKLDASQWNSEPTARPQTADPTPGYDAPPGPPPIAQRPN</sequence>